<evidence type="ECO:0000313" key="2">
    <source>
        <dbReference type="Proteomes" id="UP000003011"/>
    </source>
</evidence>
<protein>
    <submittedName>
        <fullName evidence="1">Uncharacterized protein</fullName>
    </submittedName>
</protein>
<comment type="caution">
    <text evidence="1">The sequence shown here is derived from an EMBL/GenBank/DDBJ whole genome shotgun (WGS) entry which is preliminary data.</text>
</comment>
<gene>
    <name evidence="1" type="ORF">HMPREF9333_01458</name>
</gene>
<reference evidence="1 2" key="1">
    <citation type="submission" date="2011-08" db="EMBL/GenBank/DDBJ databases">
        <title>The Genome Sequence of Johnsonella ignava ATCC 51276.</title>
        <authorList>
            <consortium name="The Broad Institute Genome Sequencing Platform"/>
            <person name="Earl A."/>
            <person name="Ward D."/>
            <person name="Feldgarden M."/>
            <person name="Gevers D."/>
            <person name="Izard J."/>
            <person name="Blanton J.M."/>
            <person name="Baranova O.V."/>
            <person name="Dewhirst F.E."/>
            <person name="Young S.K."/>
            <person name="Zeng Q."/>
            <person name="Gargeya S."/>
            <person name="Fitzgerald M."/>
            <person name="Haas B."/>
            <person name="Abouelleil A."/>
            <person name="Alvarado L."/>
            <person name="Arachchi H.M."/>
            <person name="Berlin A."/>
            <person name="Brown A."/>
            <person name="Chapman S.B."/>
            <person name="Chen Z."/>
            <person name="Dunbar C."/>
            <person name="Freedman E."/>
            <person name="Gearin G."/>
            <person name="Gellesch M."/>
            <person name="Goldberg J."/>
            <person name="Griggs A."/>
            <person name="Gujja S."/>
            <person name="Heiman D."/>
            <person name="Howarth C."/>
            <person name="Larson L."/>
            <person name="Lui A."/>
            <person name="MacDonald P.J.P."/>
            <person name="Montmayeur A."/>
            <person name="Murphy C."/>
            <person name="Neiman D."/>
            <person name="Pearson M."/>
            <person name="Priest M."/>
            <person name="Roberts A."/>
            <person name="Saif S."/>
            <person name="Shea T."/>
            <person name="Shenoy N."/>
            <person name="Sisk P."/>
            <person name="Stolte C."/>
            <person name="Sykes S."/>
            <person name="Wortman J."/>
            <person name="Nusbaum C."/>
            <person name="Birren B."/>
        </authorList>
    </citation>
    <scope>NUCLEOTIDE SEQUENCE [LARGE SCALE GENOMIC DNA]</scope>
    <source>
        <strain evidence="1 2">ATCC 51276</strain>
    </source>
</reference>
<dbReference type="Proteomes" id="UP000003011">
    <property type="component" value="Unassembled WGS sequence"/>
</dbReference>
<keyword evidence="2" id="KW-1185">Reference proteome</keyword>
<accession>G5GIR8</accession>
<organism evidence="1 2">
    <name type="scientific">Johnsonella ignava ATCC 51276</name>
    <dbReference type="NCBI Taxonomy" id="679200"/>
    <lineage>
        <taxon>Bacteria</taxon>
        <taxon>Bacillati</taxon>
        <taxon>Bacillota</taxon>
        <taxon>Clostridia</taxon>
        <taxon>Lachnospirales</taxon>
        <taxon>Lachnospiraceae</taxon>
        <taxon>Johnsonella</taxon>
    </lineage>
</organism>
<dbReference type="HOGENOM" id="CLU_1303519_0_0_9"/>
<dbReference type="EMBL" id="ACZL01000023">
    <property type="protein sequence ID" value="EHI55322.1"/>
    <property type="molecule type" value="Genomic_DNA"/>
</dbReference>
<name>G5GIR8_9FIRM</name>
<evidence type="ECO:0000313" key="1">
    <source>
        <dbReference type="EMBL" id="EHI55322.1"/>
    </source>
</evidence>
<proteinExistence type="predicted"/>
<sequence>MKNYMDALKRQYKKDYTPTYNFDDYNNNCFMEYTNCYSYAFGLQINPLTGQRFPVGGNQPGLLSGDSYYLNTVKYQKNTPEHDAAVREYVDRYMLGTVETNKNLVNVVKRDASAVGLNFVEYKDGMTDGKRVAFVLNPSYDYQWYVYDEEKKVWGNKNGRKKATNKPLERDRENYGEDDITDYTKAAELLGYTTMLGEYYITRKKIVSNDL</sequence>
<dbReference type="AlphaFoldDB" id="G5GIR8"/>
<dbReference type="RefSeq" id="WP_005541124.1">
    <property type="nucleotide sequence ID" value="NZ_JH378833.1"/>
</dbReference>
<dbReference type="OrthoDB" id="2633851at2"/>